<feature type="signal peptide" evidence="7">
    <location>
        <begin position="1"/>
        <end position="22"/>
    </location>
</feature>
<keyword evidence="10" id="KW-1185">Reference proteome</keyword>
<organism evidence="9 10">
    <name type="scientific">Melaminivora suipulveris</name>
    <dbReference type="NCBI Taxonomy" id="2109913"/>
    <lineage>
        <taxon>Bacteria</taxon>
        <taxon>Pseudomonadati</taxon>
        <taxon>Pseudomonadota</taxon>
        <taxon>Betaproteobacteria</taxon>
        <taxon>Burkholderiales</taxon>
        <taxon>Comamonadaceae</taxon>
        <taxon>Melaminivora</taxon>
    </lineage>
</organism>
<feature type="domain" description="Cytochrome c" evidence="8">
    <location>
        <begin position="7"/>
        <end position="102"/>
    </location>
</feature>
<keyword evidence="4" id="KW-0249">Electron transport</keyword>
<dbReference type="RefSeq" id="WP_106683789.1">
    <property type="nucleotide sequence ID" value="NZ_CP027667.1"/>
</dbReference>
<evidence type="ECO:0000256" key="5">
    <source>
        <dbReference type="ARBA" id="ARBA00023004"/>
    </source>
</evidence>
<dbReference type="AlphaFoldDB" id="A0A2R3QC59"/>
<proteinExistence type="predicted"/>
<evidence type="ECO:0000259" key="8">
    <source>
        <dbReference type="PROSITE" id="PS51007"/>
    </source>
</evidence>
<dbReference type="InterPro" id="IPR009056">
    <property type="entry name" value="Cyt_c-like_dom"/>
</dbReference>
<dbReference type="SUPFAM" id="SSF46626">
    <property type="entry name" value="Cytochrome c"/>
    <property type="match status" value="1"/>
</dbReference>
<evidence type="ECO:0000256" key="6">
    <source>
        <dbReference type="PROSITE-ProRule" id="PRU00433"/>
    </source>
</evidence>
<keyword evidence="3 6" id="KW-0479">Metal-binding</keyword>
<dbReference type="Pfam" id="PF00034">
    <property type="entry name" value="Cytochrom_C"/>
    <property type="match status" value="1"/>
</dbReference>
<dbReference type="PROSITE" id="PS51007">
    <property type="entry name" value="CYTC"/>
    <property type="match status" value="1"/>
</dbReference>
<dbReference type="PANTHER" id="PTHR33751:SF9">
    <property type="entry name" value="CYTOCHROME C4"/>
    <property type="match status" value="1"/>
</dbReference>
<evidence type="ECO:0000256" key="3">
    <source>
        <dbReference type="ARBA" id="ARBA00022723"/>
    </source>
</evidence>
<dbReference type="GO" id="GO:0020037">
    <property type="term" value="F:heme binding"/>
    <property type="evidence" value="ECO:0007669"/>
    <property type="project" value="InterPro"/>
</dbReference>
<dbReference type="OrthoDB" id="8526831at2"/>
<evidence type="ECO:0000313" key="10">
    <source>
        <dbReference type="Proteomes" id="UP000237925"/>
    </source>
</evidence>
<evidence type="ECO:0000256" key="7">
    <source>
        <dbReference type="SAM" id="SignalP"/>
    </source>
</evidence>
<dbReference type="EMBL" id="CP027667">
    <property type="protein sequence ID" value="AVO49356.1"/>
    <property type="molecule type" value="Genomic_DNA"/>
</dbReference>
<dbReference type="Proteomes" id="UP000237925">
    <property type="component" value="Chromosome"/>
</dbReference>
<dbReference type="PANTHER" id="PTHR33751">
    <property type="entry name" value="CBB3-TYPE CYTOCHROME C OXIDASE SUBUNIT FIXP"/>
    <property type="match status" value="1"/>
</dbReference>
<dbReference type="GO" id="GO:0009055">
    <property type="term" value="F:electron transfer activity"/>
    <property type="evidence" value="ECO:0007669"/>
    <property type="project" value="InterPro"/>
</dbReference>
<evidence type="ECO:0000313" key="9">
    <source>
        <dbReference type="EMBL" id="AVO49356.1"/>
    </source>
</evidence>
<sequence>MKNLVFSTLAAGLLAVSVGASAQQVDPLQVRSWAAACANCHGTAGRAQPGNEPLAGANKDDMVKKLKDFKSGAKPATIMHQLSKGYTDEQLDAIAGWFAAQKK</sequence>
<name>A0A2R3QC59_9BURK</name>
<dbReference type="InterPro" id="IPR036909">
    <property type="entry name" value="Cyt_c-like_dom_sf"/>
</dbReference>
<reference evidence="9 10" key="1">
    <citation type="submission" date="2018-03" db="EMBL/GenBank/DDBJ databases">
        <title>Genome sequencing of Melaminivora sp.</title>
        <authorList>
            <person name="Kim S.-J."/>
            <person name="Heo J."/>
            <person name="Ahn J.-H."/>
            <person name="Kwon S.-W."/>
        </authorList>
    </citation>
    <scope>NUCLEOTIDE SEQUENCE [LARGE SCALE GENOMIC DNA]</scope>
    <source>
        <strain evidence="9 10">SC2-9</strain>
    </source>
</reference>
<feature type="chain" id="PRO_5015334811" evidence="7">
    <location>
        <begin position="23"/>
        <end position="103"/>
    </location>
</feature>
<gene>
    <name evidence="9" type="ORF">C6568_08840</name>
</gene>
<keyword evidence="2 6" id="KW-0349">Heme</keyword>
<evidence type="ECO:0000256" key="1">
    <source>
        <dbReference type="ARBA" id="ARBA00022448"/>
    </source>
</evidence>
<protein>
    <submittedName>
        <fullName evidence="9">Class I cytochrome c</fullName>
    </submittedName>
</protein>
<accession>A0A2R3QC59</accession>
<dbReference type="Gene3D" id="1.10.760.10">
    <property type="entry name" value="Cytochrome c-like domain"/>
    <property type="match status" value="1"/>
</dbReference>
<dbReference type="KEGG" id="mela:C6568_08840"/>
<evidence type="ECO:0000256" key="2">
    <source>
        <dbReference type="ARBA" id="ARBA00022617"/>
    </source>
</evidence>
<evidence type="ECO:0000256" key="4">
    <source>
        <dbReference type="ARBA" id="ARBA00022982"/>
    </source>
</evidence>
<dbReference type="GO" id="GO:0046872">
    <property type="term" value="F:metal ion binding"/>
    <property type="evidence" value="ECO:0007669"/>
    <property type="project" value="UniProtKB-KW"/>
</dbReference>
<keyword evidence="1" id="KW-0813">Transport</keyword>
<dbReference type="InterPro" id="IPR050597">
    <property type="entry name" value="Cytochrome_c_Oxidase_Subunit"/>
</dbReference>
<keyword evidence="5 6" id="KW-0408">Iron</keyword>
<keyword evidence="7" id="KW-0732">Signal</keyword>